<dbReference type="SUPFAM" id="SSF55120">
    <property type="entry name" value="Pseudouridine synthase"/>
    <property type="match status" value="1"/>
</dbReference>
<dbReference type="AlphaFoldDB" id="A0A9D4THC4"/>
<sequence>MNNNEPFYPIEQGQGWAAACTQAFCSDRDWKAVNSFYATQVIAGDAALEALGIALIEPPPPPPPLPPLPAGQLAAAAARVTFKIHLGYYGPAFTGWQWSKQAGSVEQAVRTSLEHLLQQRALADGGGAGSTSQPPAVVVSVAGRTDRGVNAVGQVASFYTFDSQLPPQDVLQALNAACPGQLRAWHVQLVPRSFHATFQAKWRRYLYLFPLRSTAAAPATTPRAAHAAPTEPRVSSRGSSSRGTSQGDGLGPGPGGGAEVAGGCRPPLTKEEAAALDASAEVDPARVDALLRQLEGRQLDYGAFARGTAAGQQSYCTLHRARAWHAFLPDDHRTPVMAVELVGDRFLRRMVRVLVATAVREALPGAAWFVPPATAAAEEAAMPAAATTAAAGARAAAGEGMMAARGAASAMGAASSAWKSASQPSPEPPAAADGALLWVAATGGRRVSAAPAPAEGLCFVEAGYSPLQLYQL</sequence>
<proteinExistence type="predicted"/>
<dbReference type="InterPro" id="IPR020095">
    <property type="entry name" value="PsdUridine_synth_TruA_C"/>
</dbReference>
<evidence type="ECO:0000313" key="4">
    <source>
        <dbReference type="Proteomes" id="UP001055712"/>
    </source>
</evidence>
<feature type="compositionally biased region" description="Low complexity" evidence="2">
    <location>
        <begin position="218"/>
        <end position="245"/>
    </location>
</feature>
<dbReference type="GO" id="GO:0009982">
    <property type="term" value="F:pseudouridine synthase activity"/>
    <property type="evidence" value="ECO:0007669"/>
    <property type="project" value="InterPro"/>
</dbReference>
<reference evidence="3" key="1">
    <citation type="journal article" date="2019" name="Plant J.">
        <title>Chlorella vulgaris genome assembly and annotation reveals the molecular basis for metabolic acclimation to high light conditions.</title>
        <authorList>
            <person name="Cecchin M."/>
            <person name="Marcolungo L."/>
            <person name="Rossato M."/>
            <person name="Girolomoni L."/>
            <person name="Cosentino E."/>
            <person name="Cuine S."/>
            <person name="Li-Beisson Y."/>
            <person name="Delledonne M."/>
            <person name="Ballottari M."/>
        </authorList>
    </citation>
    <scope>NUCLEOTIDE SEQUENCE</scope>
    <source>
        <strain evidence="3">211/11P</strain>
    </source>
</reference>
<dbReference type="PANTHER" id="PTHR11142">
    <property type="entry name" value="PSEUDOURIDYLATE SYNTHASE"/>
    <property type="match status" value="1"/>
</dbReference>
<dbReference type="InterPro" id="IPR001406">
    <property type="entry name" value="PsdUridine_synth_TruA"/>
</dbReference>
<accession>A0A9D4THC4</accession>
<protein>
    <recommendedName>
        <fullName evidence="5">tRNA pseudouridine synthase</fullName>
    </recommendedName>
</protein>
<dbReference type="InterPro" id="IPR020103">
    <property type="entry name" value="PsdUridine_synth_cat_dom_sf"/>
</dbReference>
<keyword evidence="4" id="KW-1185">Reference proteome</keyword>
<feature type="compositionally biased region" description="Gly residues" evidence="2">
    <location>
        <begin position="246"/>
        <end position="260"/>
    </location>
</feature>
<dbReference type="OrthoDB" id="515421at2759"/>
<evidence type="ECO:0000256" key="2">
    <source>
        <dbReference type="SAM" id="MobiDB-lite"/>
    </source>
</evidence>
<gene>
    <name evidence="3" type="ORF">D9Q98_009107</name>
</gene>
<dbReference type="InterPro" id="IPR020094">
    <property type="entry name" value="TruA/RsuA/RluB/E/F_N"/>
</dbReference>
<dbReference type="GO" id="GO:0031119">
    <property type="term" value="P:tRNA pseudouridine synthesis"/>
    <property type="evidence" value="ECO:0007669"/>
    <property type="project" value="TreeGrafter"/>
</dbReference>
<evidence type="ECO:0000313" key="3">
    <source>
        <dbReference type="EMBL" id="KAI3425343.1"/>
    </source>
</evidence>
<dbReference type="GO" id="GO:0003723">
    <property type="term" value="F:RNA binding"/>
    <property type="evidence" value="ECO:0007669"/>
    <property type="project" value="InterPro"/>
</dbReference>
<evidence type="ECO:0000256" key="1">
    <source>
        <dbReference type="ARBA" id="ARBA00023235"/>
    </source>
</evidence>
<comment type="caution">
    <text evidence="3">The sequence shown here is derived from an EMBL/GenBank/DDBJ whole genome shotgun (WGS) entry which is preliminary data.</text>
</comment>
<feature type="region of interest" description="Disordered" evidence="2">
    <location>
        <begin position="218"/>
        <end position="265"/>
    </location>
</feature>
<evidence type="ECO:0008006" key="5">
    <source>
        <dbReference type="Google" id="ProtNLM"/>
    </source>
</evidence>
<dbReference type="Proteomes" id="UP001055712">
    <property type="component" value="Unassembled WGS sequence"/>
</dbReference>
<dbReference type="EMBL" id="SIDB01000012">
    <property type="protein sequence ID" value="KAI3425343.1"/>
    <property type="molecule type" value="Genomic_DNA"/>
</dbReference>
<dbReference type="PANTHER" id="PTHR11142:SF10">
    <property type="entry name" value="TRNA PSEUDOURIDINE SYNTHASE"/>
    <property type="match status" value="1"/>
</dbReference>
<keyword evidence="1" id="KW-0413">Isomerase</keyword>
<reference evidence="3" key="2">
    <citation type="submission" date="2020-11" db="EMBL/GenBank/DDBJ databases">
        <authorList>
            <person name="Cecchin M."/>
            <person name="Marcolungo L."/>
            <person name="Rossato M."/>
            <person name="Girolomoni L."/>
            <person name="Cosentino E."/>
            <person name="Cuine S."/>
            <person name="Li-Beisson Y."/>
            <person name="Delledonne M."/>
            <person name="Ballottari M."/>
        </authorList>
    </citation>
    <scope>NUCLEOTIDE SEQUENCE</scope>
    <source>
        <strain evidence="3">211/11P</strain>
        <tissue evidence="3">Whole cell</tissue>
    </source>
</reference>
<name>A0A9D4THC4_CHLVU</name>
<organism evidence="3 4">
    <name type="scientific">Chlorella vulgaris</name>
    <name type="common">Green alga</name>
    <dbReference type="NCBI Taxonomy" id="3077"/>
    <lineage>
        <taxon>Eukaryota</taxon>
        <taxon>Viridiplantae</taxon>
        <taxon>Chlorophyta</taxon>
        <taxon>core chlorophytes</taxon>
        <taxon>Trebouxiophyceae</taxon>
        <taxon>Chlorellales</taxon>
        <taxon>Chlorellaceae</taxon>
        <taxon>Chlorella clade</taxon>
        <taxon>Chlorella</taxon>
    </lineage>
</organism>
<dbReference type="Gene3D" id="3.30.70.580">
    <property type="entry name" value="Pseudouridine synthase I, catalytic domain, N-terminal subdomain"/>
    <property type="match status" value="1"/>
</dbReference>
<dbReference type="Gene3D" id="3.30.70.660">
    <property type="entry name" value="Pseudouridine synthase I, catalytic domain, C-terminal subdomain"/>
    <property type="match status" value="1"/>
</dbReference>